<dbReference type="Gene3D" id="3.40.50.150">
    <property type="entry name" value="Vaccinia Virus protein VP39"/>
    <property type="match status" value="1"/>
</dbReference>
<reference evidence="3 4" key="1">
    <citation type="submission" date="2016-01" db="EMBL/GenBank/DDBJ databases">
        <title>The draft genome sequence of Aquimarina sp. RZW4-3-2.</title>
        <authorList>
            <person name="Wang Y."/>
        </authorList>
    </citation>
    <scope>NUCLEOTIDE SEQUENCE [LARGE SCALE GENOMIC DNA]</scope>
    <source>
        <strain evidence="3 4">RZW4-3-2</strain>
    </source>
</reference>
<gene>
    <name evidence="3" type="ORF">AWE51_00350</name>
</gene>
<name>A0A162CW28_9FLAO</name>
<protein>
    <submittedName>
        <fullName evidence="3">SAM-dependent methyltransferase</fullName>
    </submittedName>
</protein>
<dbReference type="GO" id="GO:0032259">
    <property type="term" value="P:methylation"/>
    <property type="evidence" value="ECO:0007669"/>
    <property type="project" value="UniProtKB-KW"/>
</dbReference>
<organism evidence="3 4">
    <name type="scientific">Aquimarina aggregata</name>
    <dbReference type="NCBI Taxonomy" id="1642818"/>
    <lineage>
        <taxon>Bacteria</taxon>
        <taxon>Pseudomonadati</taxon>
        <taxon>Bacteroidota</taxon>
        <taxon>Flavobacteriia</taxon>
        <taxon>Flavobacteriales</taxon>
        <taxon>Flavobacteriaceae</taxon>
        <taxon>Aquimarina</taxon>
    </lineage>
</organism>
<keyword evidence="3" id="KW-0489">Methyltransferase</keyword>
<keyword evidence="3" id="KW-0808">Transferase</keyword>
<keyword evidence="4" id="KW-1185">Reference proteome</keyword>
<feature type="domain" description="PG-1098 ferredoxin-like" evidence="2">
    <location>
        <begin position="280"/>
        <end position="322"/>
    </location>
</feature>
<dbReference type="EMBL" id="LQRT01000002">
    <property type="protein sequence ID" value="KZS41929.1"/>
    <property type="molecule type" value="Genomic_DNA"/>
</dbReference>
<dbReference type="Gene3D" id="1.10.10.1110">
    <property type="entry name" value="Methyltransferase PG1098, N-terminal domain"/>
    <property type="match status" value="1"/>
</dbReference>
<evidence type="ECO:0000313" key="4">
    <source>
        <dbReference type="Proteomes" id="UP000076715"/>
    </source>
</evidence>
<dbReference type="Pfam" id="PF18096">
    <property type="entry name" value="Thump_like"/>
    <property type="match status" value="1"/>
</dbReference>
<accession>A0A162CW28</accession>
<dbReference type="Proteomes" id="UP000076715">
    <property type="component" value="Unassembled WGS sequence"/>
</dbReference>
<feature type="domain" description="THUMP-like" evidence="1">
    <location>
        <begin position="323"/>
        <end position="392"/>
    </location>
</feature>
<dbReference type="GO" id="GO:0008168">
    <property type="term" value="F:methyltransferase activity"/>
    <property type="evidence" value="ECO:0007669"/>
    <property type="project" value="UniProtKB-KW"/>
</dbReference>
<dbReference type="InterPro" id="IPR054168">
    <property type="entry name" value="PG_1098_Fer"/>
</dbReference>
<proteinExistence type="predicted"/>
<evidence type="ECO:0000259" key="2">
    <source>
        <dbReference type="Pfam" id="PF22013"/>
    </source>
</evidence>
<dbReference type="Pfam" id="PF22013">
    <property type="entry name" value="PG_1098_Fer"/>
    <property type="match status" value="1"/>
</dbReference>
<dbReference type="AlphaFoldDB" id="A0A162CW28"/>
<dbReference type="SUPFAM" id="SSF53335">
    <property type="entry name" value="S-adenosyl-L-methionine-dependent methyltransferases"/>
    <property type="match status" value="1"/>
</dbReference>
<comment type="caution">
    <text evidence="3">The sequence shown here is derived from an EMBL/GenBank/DDBJ whole genome shotgun (WGS) entry which is preliminary data.</text>
</comment>
<dbReference type="OrthoDB" id="1000417at2"/>
<dbReference type="InterPro" id="IPR029063">
    <property type="entry name" value="SAM-dependent_MTases_sf"/>
</dbReference>
<dbReference type="RefSeq" id="WP_066308759.1">
    <property type="nucleotide sequence ID" value="NZ_LQRT01000002.1"/>
</dbReference>
<dbReference type="STRING" id="1642818.AWE51_00350"/>
<evidence type="ECO:0000259" key="1">
    <source>
        <dbReference type="Pfam" id="PF18096"/>
    </source>
</evidence>
<sequence>MNLKVLHKEVQQFIFDKSNTSIDLSALILKGSPFEDITSQELAQQISGRLKAKEKLPTWSSKSGIYYPPTLNLEQTSSEKTAYYKSKLVSGDTLIDLTGGFGIDDYFFSQQMKHVIHCELNPELSHISHHNFSVLEAINITSSVGDGLETLSTLDTVDWIYIDPSRRHEHKGKVFFLEDCIPNVPVNLTFLFSKTKNIAIKTSPLLDINSGLKSLQFVKEIHVIAVNNEVKELLWILDSTFDGDCTMITKNIKKTGEEEFIFLLKDEPKQLLSLGDPETYLYEPNAAILKSSGFLSIASAFGLKKLHQHSHLYTADHKIDFPGRCFKIESIHPYQKKILAKLGIQKANITTRNFPESVTQIRKKLKIKDGGENYLFFTTDMNNKKIVIHCKK</sequence>
<dbReference type="InterPro" id="IPR041497">
    <property type="entry name" value="Thump-like"/>
</dbReference>
<evidence type="ECO:0000313" key="3">
    <source>
        <dbReference type="EMBL" id="KZS41929.1"/>
    </source>
</evidence>